<gene>
    <name evidence="2" type="ORF">GII31_13950</name>
</gene>
<feature type="compositionally biased region" description="Low complexity" evidence="1">
    <location>
        <begin position="37"/>
        <end position="50"/>
    </location>
</feature>
<name>A0ABX6IIU7_9ACTN</name>
<feature type="region of interest" description="Disordered" evidence="1">
    <location>
        <begin position="194"/>
        <end position="226"/>
    </location>
</feature>
<evidence type="ECO:0000313" key="2">
    <source>
        <dbReference type="EMBL" id="QHN35813.1"/>
    </source>
</evidence>
<accession>A0ABX6IIU7</accession>
<evidence type="ECO:0000313" key="3">
    <source>
        <dbReference type="Proteomes" id="UP001059836"/>
    </source>
</evidence>
<dbReference type="EMBL" id="CP045809">
    <property type="protein sequence ID" value="QHN35813.1"/>
    <property type="molecule type" value="Genomic_DNA"/>
</dbReference>
<keyword evidence="3" id="KW-1185">Reference proteome</keyword>
<protein>
    <recommendedName>
        <fullName evidence="4">Scaffolding protein</fullName>
    </recommendedName>
</protein>
<reference evidence="2" key="1">
    <citation type="journal article" date="2021" name="Nat. Microbiol.">
        <title>Cocultivation of an ultrasmall environmental parasitic bacterium with lytic ability against bacteria associated with wastewater foams.</title>
        <authorList>
            <person name="Batinovic S."/>
            <person name="Rose J.J.A."/>
            <person name="Ratcliffe J."/>
            <person name="Seviour R.J."/>
            <person name="Petrovski S."/>
        </authorList>
    </citation>
    <scope>NUCLEOTIDE SEQUENCE</scope>
    <source>
        <strain evidence="2">CON9</strain>
    </source>
</reference>
<evidence type="ECO:0000256" key="1">
    <source>
        <dbReference type="SAM" id="MobiDB-lite"/>
    </source>
</evidence>
<dbReference type="RefSeq" id="WP_213244010.1">
    <property type="nucleotide sequence ID" value="NZ_CP045806.1"/>
</dbReference>
<organism evidence="2 3">
    <name type="scientific">Gordonia pseudamarae</name>
    <dbReference type="NCBI Taxonomy" id="2831662"/>
    <lineage>
        <taxon>Bacteria</taxon>
        <taxon>Bacillati</taxon>
        <taxon>Actinomycetota</taxon>
        <taxon>Actinomycetes</taxon>
        <taxon>Mycobacteriales</taxon>
        <taxon>Gordoniaceae</taxon>
        <taxon>Gordonia</taxon>
    </lineage>
</organism>
<proteinExistence type="predicted"/>
<dbReference type="Proteomes" id="UP001059836">
    <property type="component" value="Chromosome"/>
</dbReference>
<evidence type="ECO:0008006" key="4">
    <source>
        <dbReference type="Google" id="ProtNLM"/>
    </source>
</evidence>
<feature type="region of interest" description="Disordered" evidence="1">
    <location>
        <begin position="26"/>
        <end position="57"/>
    </location>
</feature>
<sequence>MPQELPLHPITGVRAIGFSKRGPIWPVIGASGDHDGGAPPAAGDQGGEQPPVDRGFPENTPIAEMTVEQQLAYFKHHDRRKAEQLKKFGGITPEAAKAAADRVAELEREQLSAADKAIADARELATAEATAATETKIRGEMAGQLLEATVAGSGLSPEQQKAVLAMTDASKFLGSDGTFDTAGLRAHLATFVGAQPGPSRQWGQSNNNQPPPSDGAALGSLSVRVS</sequence>